<dbReference type="Proteomes" id="UP000177117">
    <property type="component" value="Unassembled WGS sequence"/>
</dbReference>
<feature type="domain" description="Transketolase N-terminal" evidence="1">
    <location>
        <begin position="9"/>
        <end position="271"/>
    </location>
</feature>
<evidence type="ECO:0000313" key="2">
    <source>
        <dbReference type="EMBL" id="OGN00049.1"/>
    </source>
</evidence>
<dbReference type="PANTHER" id="PTHR47514">
    <property type="entry name" value="TRANSKETOLASE N-TERMINAL SECTION-RELATED"/>
    <property type="match status" value="1"/>
</dbReference>
<dbReference type="Gene3D" id="3.40.50.970">
    <property type="match status" value="1"/>
</dbReference>
<sequence length="277" mass="30116">MNTDELDRKANWVRRKALEMCISAGRGHLGGTFSCVEILVALYYGGILNVSPLLKNNTNRDRVIFSKGHAMLGLYAILGDLGFFDVGELENCGKNGTILGDHPDHLIPGIEISSGSLGHGLSIACGLALSAKMNKSNFLTVVILGDAECNEGSVWEAAMFGQNHQLNNLIAVIDNNKIGASDFTMNFSGSALMENKWQAFGWRTIKVDGHNFKDILSGFERAKQPTDKPTAIIAETIKGKGVSFMENNSNWHHGAPKGEFAAKARQELTYQENENAS</sequence>
<dbReference type="InterPro" id="IPR005474">
    <property type="entry name" value="Transketolase_N"/>
</dbReference>
<evidence type="ECO:0000313" key="3">
    <source>
        <dbReference type="Proteomes" id="UP000177117"/>
    </source>
</evidence>
<gene>
    <name evidence="2" type="ORF">A2650_05195</name>
</gene>
<dbReference type="SUPFAM" id="SSF52518">
    <property type="entry name" value="Thiamin diphosphate-binding fold (THDP-binding)"/>
    <property type="match status" value="1"/>
</dbReference>
<dbReference type="InterPro" id="IPR029061">
    <property type="entry name" value="THDP-binding"/>
</dbReference>
<proteinExistence type="predicted"/>
<dbReference type="CDD" id="cd02012">
    <property type="entry name" value="TPP_TK"/>
    <property type="match status" value="1"/>
</dbReference>
<dbReference type="AlphaFoldDB" id="A0A1F8EJ47"/>
<evidence type="ECO:0000259" key="1">
    <source>
        <dbReference type="Pfam" id="PF00456"/>
    </source>
</evidence>
<comment type="caution">
    <text evidence="2">The sequence shown here is derived from an EMBL/GenBank/DDBJ whole genome shotgun (WGS) entry which is preliminary data.</text>
</comment>
<reference evidence="2 3" key="1">
    <citation type="journal article" date="2016" name="Nat. Commun.">
        <title>Thousands of microbial genomes shed light on interconnected biogeochemical processes in an aquifer system.</title>
        <authorList>
            <person name="Anantharaman K."/>
            <person name="Brown C.T."/>
            <person name="Hug L.A."/>
            <person name="Sharon I."/>
            <person name="Castelle C.J."/>
            <person name="Probst A.J."/>
            <person name="Thomas B.C."/>
            <person name="Singh A."/>
            <person name="Wilkins M.J."/>
            <person name="Karaoz U."/>
            <person name="Brodie E.L."/>
            <person name="Williams K.H."/>
            <person name="Hubbard S.S."/>
            <person name="Banfield J.F."/>
        </authorList>
    </citation>
    <scope>NUCLEOTIDE SEQUENCE [LARGE SCALE GENOMIC DNA]</scope>
</reference>
<name>A0A1F8EJ47_9BACT</name>
<dbReference type="PANTHER" id="PTHR47514:SF2">
    <property type="entry name" value="TRANSKETOLASE"/>
    <property type="match status" value="1"/>
</dbReference>
<dbReference type="Pfam" id="PF00456">
    <property type="entry name" value="Transketolase_N"/>
    <property type="match status" value="1"/>
</dbReference>
<protein>
    <recommendedName>
        <fullName evidence="1">Transketolase N-terminal domain-containing protein</fullName>
    </recommendedName>
</protein>
<accession>A0A1F8EJ47</accession>
<dbReference type="EMBL" id="MGJD01000030">
    <property type="protein sequence ID" value="OGN00049.1"/>
    <property type="molecule type" value="Genomic_DNA"/>
</dbReference>
<organism evidence="2 3">
    <name type="scientific">Candidatus Yanofskybacteria bacterium RIFCSPHIGHO2_01_FULL_41_53</name>
    <dbReference type="NCBI Taxonomy" id="1802663"/>
    <lineage>
        <taxon>Bacteria</taxon>
        <taxon>Candidatus Yanofskyibacteriota</taxon>
    </lineage>
</organism>